<proteinExistence type="predicted"/>
<keyword evidence="3" id="KW-1185">Reference proteome</keyword>
<sequence>MLQSLGPLPAQAHRSLVVPLAMDRTLTAAMYSEDHLPEFTPMPWTYQDIRAAMPSHLFQRDTARSLLFLARDLLMAALAWKVATFIDPYFLSPASPATPTSFGVELLRWCAWATYWWFQGLIFTGLWVIGHECGHRAFSPDAKLCDAVGFVLHSFVWFPYFSAKIIHHRHHMGNGSMEKSELWVPKTRSELGIPNKPRHEIDWDDYFGDTPIYSLLLIIRHQLFAFPAYIMFNMSGQKRYPKWSNHLNPNSIFFMTKEQRHLVMVSNLGLLLMGQIIRLAIKQWGWISVLKYYGIPWLAVTHWITMFTFIQHTDPVLPHYRDKAWNFQRGAACTVDRDFLGWQGRFFLHNVAHDHVVHHFFPKIPFYNAPEATRYLKAFIGDHYVYSDDPVFKTLWDTFNNCQFVEDEGSVLFYRDKQGRARRRAALSTRSP</sequence>
<dbReference type="PANTHER" id="PTHR32100">
    <property type="entry name" value="OMEGA-6 FATTY ACID DESATURASE, CHLOROPLASTIC"/>
    <property type="match status" value="1"/>
</dbReference>
<evidence type="ECO:0000313" key="3">
    <source>
        <dbReference type="Proteomes" id="UP001497453"/>
    </source>
</evidence>
<dbReference type="EMBL" id="OZ037946">
    <property type="protein sequence ID" value="CAL1704014.1"/>
    <property type="molecule type" value="Genomic_DNA"/>
</dbReference>
<dbReference type="Pfam" id="PF00487">
    <property type="entry name" value="FA_desaturase"/>
    <property type="match status" value="1"/>
</dbReference>
<protein>
    <recommendedName>
        <fullName evidence="1">Fatty acid desaturase domain-containing protein</fullName>
    </recommendedName>
</protein>
<dbReference type="Proteomes" id="UP001497453">
    <property type="component" value="Chromosome 3"/>
</dbReference>
<name>A0ABP1DA15_9APHY</name>
<dbReference type="InterPro" id="IPR012171">
    <property type="entry name" value="Fatty_acid_desaturase"/>
</dbReference>
<feature type="domain" description="Fatty acid desaturase" evidence="1">
    <location>
        <begin position="111"/>
        <end position="386"/>
    </location>
</feature>
<evidence type="ECO:0000313" key="2">
    <source>
        <dbReference type="EMBL" id="CAL1704014.1"/>
    </source>
</evidence>
<dbReference type="InterPro" id="IPR005804">
    <property type="entry name" value="FA_desaturase_dom"/>
</dbReference>
<reference evidence="3" key="1">
    <citation type="submission" date="2024-04" db="EMBL/GenBank/DDBJ databases">
        <authorList>
            <person name="Shaw F."/>
            <person name="Minotto A."/>
        </authorList>
    </citation>
    <scope>NUCLEOTIDE SEQUENCE [LARGE SCALE GENOMIC DNA]</scope>
</reference>
<evidence type="ECO:0000259" key="1">
    <source>
        <dbReference type="Pfam" id="PF00487"/>
    </source>
</evidence>
<dbReference type="CDD" id="cd03507">
    <property type="entry name" value="Delta12-FADS-like"/>
    <property type="match status" value="1"/>
</dbReference>
<organism evidence="2 3">
    <name type="scientific">Somion occarium</name>
    <dbReference type="NCBI Taxonomy" id="3059160"/>
    <lineage>
        <taxon>Eukaryota</taxon>
        <taxon>Fungi</taxon>
        <taxon>Dikarya</taxon>
        <taxon>Basidiomycota</taxon>
        <taxon>Agaricomycotina</taxon>
        <taxon>Agaricomycetes</taxon>
        <taxon>Polyporales</taxon>
        <taxon>Cerrenaceae</taxon>
        <taxon>Somion</taxon>
    </lineage>
</organism>
<accession>A0ABP1DA15</accession>
<gene>
    <name evidence="2" type="ORF">GFSPODELE1_LOCUS4810</name>
</gene>